<accession>A0A6A6QR34</accession>
<reference evidence="1" key="1">
    <citation type="journal article" date="2020" name="Stud. Mycol.">
        <title>101 Dothideomycetes genomes: a test case for predicting lifestyles and emergence of pathogens.</title>
        <authorList>
            <person name="Haridas S."/>
            <person name="Albert R."/>
            <person name="Binder M."/>
            <person name="Bloem J."/>
            <person name="Labutti K."/>
            <person name="Salamov A."/>
            <person name="Andreopoulos B."/>
            <person name="Baker S."/>
            <person name="Barry K."/>
            <person name="Bills G."/>
            <person name="Bluhm B."/>
            <person name="Cannon C."/>
            <person name="Castanera R."/>
            <person name="Culley D."/>
            <person name="Daum C."/>
            <person name="Ezra D."/>
            <person name="Gonzalez J."/>
            <person name="Henrissat B."/>
            <person name="Kuo A."/>
            <person name="Liang C."/>
            <person name="Lipzen A."/>
            <person name="Lutzoni F."/>
            <person name="Magnuson J."/>
            <person name="Mondo S."/>
            <person name="Nolan M."/>
            <person name="Ohm R."/>
            <person name="Pangilinan J."/>
            <person name="Park H.-J."/>
            <person name="Ramirez L."/>
            <person name="Alfaro M."/>
            <person name="Sun H."/>
            <person name="Tritt A."/>
            <person name="Yoshinaga Y."/>
            <person name="Zwiers L.-H."/>
            <person name="Turgeon B."/>
            <person name="Goodwin S."/>
            <person name="Spatafora J."/>
            <person name="Crous P."/>
            <person name="Grigoriev I."/>
        </authorList>
    </citation>
    <scope>NUCLEOTIDE SEQUENCE</scope>
    <source>
        <strain evidence="1">CBS 269.34</strain>
    </source>
</reference>
<evidence type="ECO:0000313" key="2">
    <source>
        <dbReference type="Proteomes" id="UP000799750"/>
    </source>
</evidence>
<dbReference type="OrthoDB" id="5391053at2759"/>
<keyword evidence="2" id="KW-1185">Reference proteome</keyword>
<organism evidence="1 2">
    <name type="scientific">Lophium mytilinum</name>
    <dbReference type="NCBI Taxonomy" id="390894"/>
    <lineage>
        <taxon>Eukaryota</taxon>
        <taxon>Fungi</taxon>
        <taxon>Dikarya</taxon>
        <taxon>Ascomycota</taxon>
        <taxon>Pezizomycotina</taxon>
        <taxon>Dothideomycetes</taxon>
        <taxon>Pleosporomycetidae</taxon>
        <taxon>Mytilinidiales</taxon>
        <taxon>Mytilinidiaceae</taxon>
        <taxon>Lophium</taxon>
    </lineage>
</organism>
<proteinExistence type="predicted"/>
<evidence type="ECO:0000313" key="1">
    <source>
        <dbReference type="EMBL" id="KAF2494470.1"/>
    </source>
</evidence>
<name>A0A6A6QR34_9PEZI</name>
<sequence>MEATQNLNEKRRKLWFAEKKLQDHREFYEQDLRHCVQAPRSRCVEELKKEFDFSYLVNGTKLAGEIREAEAELQTAKKDAKVVGVWVPADQDSQFGDHPDDGYSENHERAWVSEFDRSKIEKWMKMEEGPLSHECPGTPPEIDEFFFDTNKPIDSVSAVAEGADRRRIDRYNELVRR</sequence>
<dbReference type="Proteomes" id="UP000799750">
    <property type="component" value="Unassembled WGS sequence"/>
</dbReference>
<dbReference type="EMBL" id="MU004190">
    <property type="protein sequence ID" value="KAF2494470.1"/>
    <property type="molecule type" value="Genomic_DNA"/>
</dbReference>
<gene>
    <name evidence="1" type="ORF">BU16DRAFT_462467</name>
</gene>
<dbReference type="AlphaFoldDB" id="A0A6A6QR34"/>
<protein>
    <submittedName>
        <fullName evidence="1">Uncharacterized protein</fullName>
    </submittedName>
</protein>